<evidence type="ECO:0000313" key="1">
    <source>
        <dbReference type="EMBL" id="KKP34959.1"/>
    </source>
</evidence>
<name>A0A0F9YTZ6_9BACT</name>
<organism evidence="1 2">
    <name type="scientific">Candidatus Roizmanbacteria bacterium GW2011_GWA2_32_13</name>
    <dbReference type="NCBI Taxonomy" id="1618475"/>
    <lineage>
        <taxon>Bacteria</taxon>
        <taxon>Candidatus Roizmaniibacteriota</taxon>
    </lineage>
</organism>
<dbReference type="EMBL" id="LBOK01000033">
    <property type="protein sequence ID" value="KKP34959.1"/>
    <property type="molecule type" value="Genomic_DNA"/>
</dbReference>
<protein>
    <submittedName>
        <fullName evidence="1">Uncharacterized protein</fullName>
    </submittedName>
</protein>
<gene>
    <name evidence="1" type="ORF">UR23_C0033G0002</name>
</gene>
<dbReference type="AlphaFoldDB" id="A0A0F9YTZ6"/>
<comment type="caution">
    <text evidence="1">The sequence shown here is derived from an EMBL/GenBank/DDBJ whole genome shotgun (WGS) entry which is preliminary data.</text>
</comment>
<dbReference type="Proteomes" id="UP000034349">
    <property type="component" value="Unassembled WGS sequence"/>
</dbReference>
<reference evidence="1 2" key="1">
    <citation type="journal article" date="2015" name="Nature">
        <title>rRNA introns, odd ribosomes, and small enigmatic genomes across a large radiation of phyla.</title>
        <authorList>
            <person name="Brown C.T."/>
            <person name="Hug L.A."/>
            <person name="Thomas B.C."/>
            <person name="Sharon I."/>
            <person name="Castelle C.J."/>
            <person name="Singh A."/>
            <person name="Wilkins M.J."/>
            <person name="Williams K.H."/>
            <person name="Banfield J.F."/>
        </authorList>
    </citation>
    <scope>NUCLEOTIDE SEQUENCE [LARGE SCALE GENOMIC DNA]</scope>
</reference>
<evidence type="ECO:0000313" key="2">
    <source>
        <dbReference type="Proteomes" id="UP000034349"/>
    </source>
</evidence>
<proteinExistence type="predicted"/>
<accession>A0A0F9YTZ6</accession>
<sequence>MSPNWNYLMEKKTYEIIRTQNVKNYNIVNHIYDNLSVVVKFHLKKDGVMMNYDDYYHNDYLYVISKNEDVFKDPAYELNSFIPNKLMKSWKLNDTYNLYLFKRITSSPL</sequence>